<dbReference type="InterPro" id="IPR050768">
    <property type="entry name" value="UPF0353/GerABKA_families"/>
</dbReference>
<keyword evidence="2 5" id="KW-0812">Transmembrane</keyword>
<evidence type="ECO:0000256" key="4">
    <source>
        <dbReference type="ARBA" id="ARBA00023136"/>
    </source>
</evidence>
<accession>A0A3Q9FPQ9</accession>
<feature type="domain" description="VWFA" evidence="6">
    <location>
        <begin position="79"/>
        <end position="280"/>
    </location>
</feature>
<gene>
    <name evidence="7" type="ORF">EI427_13190</name>
</gene>
<evidence type="ECO:0000256" key="5">
    <source>
        <dbReference type="SAM" id="Phobius"/>
    </source>
</evidence>
<feature type="transmembrane region" description="Helical" evidence="5">
    <location>
        <begin position="42"/>
        <end position="62"/>
    </location>
</feature>
<keyword evidence="8" id="KW-1185">Reference proteome</keyword>
<dbReference type="Pfam" id="PF00092">
    <property type="entry name" value="VWA"/>
    <property type="match status" value="1"/>
</dbReference>
<evidence type="ECO:0000313" key="8">
    <source>
        <dbReference type="Proteomes" id="UP000267268"/>
    </source>
</evidence>
<dbReference type="SMART" id="SM00327">
    <property type="entry name" value="VWA"/>
    <property type="match status" value="1"/>
</dbReference>
<evidence type="ECO:0000313" key="7">
    <source>
        <dbReference type="EMBL" id="AZQ63160.1"/>
    </source>
</evidence>
<evidence type="ECO:0000256" key="1">
    <source>
        <dbReference type="ARBA" id="ARBA00022475"/>
    </source>
</evidence>
<reference evidence="7 8" key="1">
    <citation type="submission" date="2018-12" db="EMBL/GenBank/DDBJ databases">
        <title>Flammeovirga pectinis sp. nov., isolated from the gut of the Korean scallop, Patinopecten yessoensis.</title>
        <authorList>
            <person name="Bae J.-W."/>
            <person name="Jeong Y.-S."/>
            <person name="Kang W."/>
        </authorList>
    </citation>
    <scope>NUCLEOTIDE SEQUENCE [LARGE SCALE GENOMIC DNA]</scope>
    <source>
        <strain evidence="7 8">L12M1</strain>
    </source>
</reference>
<organism evidence="7 8">
    <name type="scientific">Flammeovirga pectinis</name>
    <dbReference type="NCBI Taxonomy" id="2494373"/>
    <lineage>
        <taxon>Bacteria</taxon>
        <taxon>Pseudomonadati</taxon>
        <taxon>Bacteroidota</taxon>
        <taxon>Cytophagia</taxon>
        <taxon>Cytophagales</taxon>
        <taxon>Flammeovirgaceae</taxon>
        <taxon>Flammeovirga</taxon>
    </lineage>
</organism>
<name>A0A3Q9FPQ9_9BACT</name>
<keyword evidence="1" id="KW-1003">Cell membrane</keyword>
<dbReference type="PANTHER" id="PTHR22550:SF5">
    <property type="entry name" value="LEUCINE ZIPPER PROTEIN 4"/>
    <property type="match status" value="1"/>
</dbReference>
<feature type="transmembrane region" description="Helical" evidence="5">
    <location>
        <begin position="300"/>
        <end position="322"/>
    </location>
</feature>
<evidence type="ECO:0000259" key="6">
    <source>
        <dbReference type="PROSITE" id="PS50234"/>
    </source>
</evidence>
<dbReference type="InterPro" id="IPR036465">
    <property type="entry name" value="vWFA_dom_sf"/>
</dbReference>
<dbReference type="SUPFAM" id="SSF53300">
    <property type="entry name" value="vWA-like"/>
    <property type="match status" value="1"/>
</dbReference>
<dbReference type="EMBL" id="CP034562">
    <property type="protein sequence ID" value="AZQ63160.1"/>
    <property type="molecule type" value="Genomic_DNA"/>
</dbReference>
<dbReference type="PANTHER" id="PTHR22550">
    <property type="entry name" value="SPORE GERMINATION PROTEIN"/>
    <property type="match status" value="1"/>
</dbReference>
<keyword evidence="4 5" id="KW-0472">Membrane</keyword>
<proteinExistence type="predicted"/>
<evidence type="ECO:0000256" key="2">
    <source>
        <dbReference type="ARBA" id="ARBA00022692"/>
    </source>
</evidence>
<protein>
    <submittedName>
        <fullName evidence="7">VWA domain-containing protein</fullName>
    </submittedName>
</protein>
<dbReference type="Proteomes" id="UP000267268">
    <property type="component" value="Chromosome 1"/>
</dbReference>
<dbReference type="OrthoDB" id="6206554at2"/>
<feature type="transmembrane region" description="Helical" evidence="5">
    <location>
        <begin position="12"/>
        <end position="30"/>
    </location>
</feature>
<dbReference type="InterPro" id="IPR002035">
    <property type="entry name" value="VWF_A"/>
</dbReference>
<keyword evidence="3 5" id="KW-1133">Transmembrane helix</keyword>
<dbReference type="PROSITE" id="PS50234">
    <property type="entry name" value="VWFA"/>
    <property type="match status" value="1"/>
</dbReference>
<dbReference type="Gene3D" id="3.40.50.410">
    <property type="entry name" value="von Willebrand factor, type A domain"/>
    <property type="match status" value="1"/>
</dbReference>
<dbReference type="KEGG" id="fll:EI427_13190"/>
<sequence>MTFARELGGMELALIAAFIVLYGLYLWRIIRARKSFRAKGGATLYKLILRTVYFALMIFALLGPSFGEMKKEVKAVSKDIYICVDLSKSMDATDVKPSRLAKLKFELKQLVKSFNSDRIGLIVFTSDAFLQCPLTYDGNALNMFIETMSTSLISNSGTDFGPPLEMAIKKLEDAEEGVPTAKQASKVIILVSDGEDFGDDTGHAVNEIKSQGVRLFTMGIGTEEGSKIPAGYRFKRDKTGNDIVTKLNPSSLIELASETGGDYYEISNKQNDINRLITSITEIEGELKGSKMADVSANKYYYFLMIALFLLCLDVLLAVRVIKI</sequence>
<evidence type="ECO:0000256" key="3">
    <source>
        <dbReference type="ARBA" id="ARBA00022989"/>
    </source>
</evidence>
<dbReference type="AlphaFoldDB" id="A0A3Q9FPQ9"/>
<dbReference type="RefSeq" id="WP_126615382.1">
    <property type="nucleotide sequence ID" value="NZ_CP034562.1"/>
</dbReference>